<dbReference type="InterPro" id="IPR008778">
    <property type="entry name" value="Pirin_C_dom"/>
</dbReference>
<dbReference type="KEGG" id="whr:OG579_16465"/>
<reference evidence="7 8" key="1">
    <citation type="submission" date="2022-10" db="EMBL/GenBank/DDBJ databases">
        <title>The complete genomes of actinobacterial strains from the NBC collection.</title>
        <authorList>
            <person name="Joergensen T.S."/>
            <person name="Alvarez Arevalo M."/>
            <person name="Sterndorff E.B."/>
            <person name="Faurdal D."/>
            <person name="Vuksanovic O."/>
            <person name="Mourched A.-S."/>
            <person name="Charusanti P."/>
            <person name="Shaw S."/>
            <person name="Blin K."/>
            <person name="Weber T."/>
        </authorList>
    </citation>
    <scope>NUCLEOTIDE SEQUENCE [LARGE SCALE GENOMIC DNA]</scope>
    <source>
        <strain evidence="7 8">NBC_00319</strain>
    </source>
</reference>
<dbReference type="Gene3D" id="2.60.120.10">
    <property type="entry name" value="Jelly Rolls"/>
    <property type="match status" value="1"/>
</dbReference>
<feature type="binding site" evidence="2">
    <location>
        <position position="120"/>
    </location>
    <ligand>
        <name>Fe cation</name>
        <dbReference type="ChEBI" id="CHEBI:24875"/>
    </ligand>
</feature>
<evidence type="ECO:0000313" key="8">
    <source>
        <dbReference type="Proteomes" id="UP001432128"/>
    </source>
</evidence>
<dbReference type="SUPFAM" id="SSF51182">
    <property type="entry name" value="RmlC-like cupins"/>
    <property type="match status" value="1"/>
</dbReference>
<name>A0AAU4JZR0_9NOCA</name>
<comment type="cofactor">
    <cofactor evidence="2">
        <name>Fe cation</name>
        <dbReference type="ChEBI" id="CHEBI:24875"/>
    </cofactor>
    <text evidence="2">Binds 1 Fe cation per subunit.</text>
</comment>
<gene>
    <name evidence="7" type="ORF">OG579_16465</name>
</gene>
<keyword evidence="2" id="KW-0479">Metal-binding</keyword>
<feature type="binding site" evidence="2">
    <location>
        <position position="122"/>
    </location>
    <ligand>
        <name>Fe cation</name>
        <dbReference type="ChEBI" id="CHEBI:24875"/>
    </ligand>
</feature>
<organism evidence="7 8">
    <name type="scientific">Williamsia herbipolensis</name>
    <dbReference type="NCBI Taxonomy" id="1603258"/>
    <lineage>
        <taxon>Bacteria</taxon>
        <taxon>Bacillati</taxon>
        <taxon>Actinomycetota</taxon>
        <taxon>Actinomycetes</taxon>
        <taxon>Mycobacteriales</taxon>
        <taxon>Nocardiaceae</taxon>
        <taxon>Williamsia</taxon>
    </lineage>
</organism>
<keyword evidence="8" id="KW-1185">Reference proteome</keyword>
<dbReference type="Pfam" id="PF02678">
    <property type="entry name" value="Pirin"/>
    <property type="match status" value="1"/>
</dbReference>
<dbReference type="GO" id="GO:0046872">
    <property type="term" value="F:metal ion binding"/>
    <property type="evidence" value="ECO:0007669"/>
    <property type="project" value="UniProtKB-KW"/>
</dbReference>
<dbReference type="CDD" id="cd02909">
    <property type="entry name" value="cupin_pirin_N"/>
    <property type="match status" value="1"/>
</dbReference>
<evidence type="ECO:0000256" key="1">
    <source>
        <dbReference type="ARBA" id="ARBA00008416"/>
    </source>
</evidence>
<evidence type="ECO:0000256" key="4">
    <source>
        <dbReference type="SAM" id="MobiDB-lite"/>
    </source>
</evidence>
<evidence type="ECO:0000256" key="3">
    <source>
        <dbReference type="RuleBase" id="RU003457"/>
    </source>
</evidence>
<feature type="binding site" evidence="2">
    <location>
        <position position="78"/>
    </location>
    <ligand>
        <name>Fe cation</name>
        <dbReference type="ChEBI" id="CHEBI:24875"/>
    </ligand>
</feature>
<evidence type="ECO:0000259" key="6">
    <source>
        <dbReference type="Pfam" id="PF05726"/>
    </source>
</evidence>
<dbReference type="InterPro" id="IPR003829">
    <property type="entry name" value="Pirin_N_dom"/>
</dbReference>
<dbReference type="Pfam" id="PF05726">
    <property type="entry name" value="Pirin_C"/>
    <property type="match status" value="1"/>
</dbReference>
<feature type="domain" description="Pirin N-terminal" evidence="5">
    <location>
        <begin position="37"/>
        <end position="138"/>
    </location>
</feature>
<dbReference type="InterPro" id="IPR011051">
    <property type="entry name" value="RmlC_Cupin_sf"/>
</dbReference>
<sequence>MSNLEEHPVSQECVADPRGGVEVITAREVPLGGPRAMRVRRTLPQRQRSLIGAWCFIDHYGPEDVSTSAGMDVAPHPHTGLQTVSWLFTGEIEHRDSAGVHAMVRPGELNLMSAGHGISHSEVSTPDTTILHGAQLWLALPDAVRDDDHGFDHFAPEPVTAGGAQMRVFLGDVGMRVGDERVRADSPVRTATALVGAEIVLPAHTTVTLEVAPTHEHGVLSDRGDIAVENESLAVGELGYVGVGSPTVVVANRSDTSGRVLLVGGEPFTEEIIMWWNFVGRTHDEIASYRAQWEAGDVRFGTVEGYRGPHPRIPAPEMPTTALRPRANPAPHAGSTRGR</sequence>
<dbReference type="Proteomes" id="UP001432128">
    <property type="component" value="Chromosome"/>
</dbReference>
<feature type="region of interest" description="Disordered" evidence="4">
    <location>
        <begin position="308"/>
        <end position="339"/>
    </location>
</feature>
<proteinExistence type="inferred from homology"/>
<dbReference type="AlphaFoldDB" id="A0AAU4JZR0"/>
<evidence type="ECO:0000256" key="2">
    <source>
        <dbReference type="PIRSR" id="PIRSR006232-1"/>
    </source>
</evidence>
<feature type="binding site" evidence="2">
    <location>
        <position position="76"/>
    </location>
    <ligand>
        <name>Fe cation</name>
        <dbReference type="ChEBI" id="CHEBI:24875"/>
    </ligand>
</feature>
<dbReference type="PANTHER" id="PTHR13903:SF8">
    <property type="entry name" value="PIRIN"/>
    <property type="match status" value="1"/>
</dbReference>
<evidence type="ECO:0000259" key="5">
    <source>
        <dbReference type="Pfam" id="PF02678"/>
    </source>
</evidence>
<dbReference type="EMBL" id="CP108021">
    <property type="protein sequence ID" value="WUM19284.1"/>
    <property type="molecule type" value="Genomic_DNA"/>
</dbReference>
<dbReference type="PANTHER" id="PTHR13903">
    <property type="entry name" value="PIRIN-RELATED"/>
    <property type="match status" value="1"/>
</dbReference>
<evidence type="ECO:0000313" key="7">
    <source>
        <dbReference type="EMBL" id="WUM19284.1"/>
    </source>
</evidence>
<protein>
    <submittedName>
        <fullName evidence="7">Pirin family protein</fullName>
    </submittedName>
</protein>
<feature type="domain" description="Pirin C-terminal" evidence="6">
    <location>
        <begin position="198"/>
        <end position="297"/>
    </location>
</feature>
<accession>A0AAU4JZR0</accession>
<dbReference type="InterPro" id="IPR014710">
    <property type="entry name" value="RmlC-like_jellyroll"/>
</dbReference>
<keyword evidence="2" id="KW-0408">Iron</keyword>
<dbReference type="PIRSF" id="PIRSF006232">
    <property type="entry name" value="Pirin"/>
    <property type="match status" value="1"/>
</dbReference>
<dbReference type="RefSeq" id="WP_328856807.1">
    <property type="nucleotide sequence ID" value="NZ_CP108021.1"/>
</dbReference>
<dbReference type="InterPro" id="IPR012093">
    <property type="entry name" value="Pirin"/>
</dbReference>
<comment type="similarity">
    <text evidence="1 3">Belongs to the pirin family.</text>
</comment>